<evidence type="ECO:0000313" key="2">
    <source>
        <dbReference type="Proteomes" id="UP001222770"/>
    </source>
</evidence>
<name>A0ABT6CJC9_9SPHN</name>
<keyword evidence="2" id="KW-1185">Reference proteome</keyword>
<comment type="caution">
    <text evidence="1">The sequence shown here is derived from an EMBL/GenBank/DDBJ whole genome shotgun (WGS) entry which is preliminary data.</text>
</comment>
<dbReference type="Gene3D" id="3.40.470.10">
    <property type="entry name" value="Uracil-DNA glycosylase-like domain"/>
    <property type="match status" value="1"/>
</dbReference>
<evidence type="ECO:0000313" key="1">
    <source>
        <dbReference type="EMBL" id="MDF8333916.1"/>
    </source>
</evidence>
<sequence length="248" mass="26129">MTAQNNITLAIKAALDWWREAGVDCDFVDDPQNWLARAAPAKPRTIQMAGPAADAAPPPPRVGGSPESWPTDLAEFRAWWLSDPSLAPSGLRRVAPSGEAGADLMVLVAMPLADDGDTLFSGKAAPVIDAMLGAMGLDRSRTYCASALPARVAMPDWATLAAEGLGAVLAHHVALAAPRRLLVLGQKDISPLLGHDPAQSGPNLRSVDHEGGSVPAMAAADLELILGKGSSRAQLWNRWLDWTGNQEL</sequence>
<dbReference type="InterPro" id="IPR036895">
    <property type="entry name" value="Uracil-DNA_glycosylase-like_sf"/>
</dbReference>
<dbReference type="EMBL" id="JAROCY010000010">
    <property type="protein sequence ID" value="MDF8333916.1"/>
    <property type="molecule type" value="Genomic_DNA"/>
</dbReference>
<organism evidence="1 2">
    <name type="scientific">Novosphingobium cyanobacteriorum</name>
    <dbReference type="NCBI Taxonomy" id="3024215"/>
    <lineage>
        <taxon>Bacteria</taxon>
        <taxon>Pseudomonadati</taxon>
        <taxon>Pseudomonadota</taxon>
        <taxon>Alphaproteobacteria</taxon>
        <taxon>Sphingomonadales</taxon>
        <taxon>Sphingomonadaceae</taxon>
        <taxon>Novosphingobium</taxon>
    </lineage>
</organism>
<protein>
    <recommendedName>
        <fullName evidence="3">Uracil-DNA glycosylase</fullName>
    </recommendedName>
</protein>
<accession>A0ABT6CJC9</accession>
<dbReference type="RefSeq" id="WP_277278071.1">
    <property type="nucleotide sequence ID" value="NZ_JAROCY010000010.1"/>
</dbReference>
<gene>
    <name evidence="1" type="ORF">POM99_11940</name>
</gene>
<dbReference type="Proteomes" id="UP001222770">
    <property type="component" value="Unassembled WGS sequence"/>
</dbReference>
<dbReference type="SUPFAM" id="SSF52141">
    <property type="entry name" value="Uracil-DNA glycosylase-like"/>
    <property type="match status" value="1"/>
</dbReference>
<reference evidence="1 2" key="1">
    <citation type="submission" date="2023-03" db="EMBL/GenBank/DDBJ databases">
        <title>Novosphingobium cyanobacteriorum sp. nov., isolated from a eutrophic reservoir during the Microcystis bloom period.</title>
        <authorList>
            <person name="Kang M."/>
            <person name="Le V."/>
            <person name="Ko S.-R."/>
            <person name="Lee S.-A."/>
            <person name="Ahn C.-Y."/>
        </authorList>
    </citation>
    <scope>NUCLEOTIDE SEQUENCE [LARGE SCALE GENOMIC DNA]</scope>
    <source>
        <strain evidence="1 2">HBC54</strain>
    </source>
</reference>
<proteinExistence type="predicted"/>
<evidence type="ECO:0008006" key="3">
    <source>
        <dbReference type="Google" id="ProtNLM"/>
    </source>
</evidence>